<reference evidence="3" key="1">
    <citation type="submission" date="2019-02" db="EMBL/GenBank/DDBJ databases">
        <authorList>
            <person name="Gruber-Vodicka R. H."/>
            <person name="Seah K. B. B."/>
        </authorList>
    </citation>
    <scope>NUCLEOTIDE SEQUENCE</scope>
    <source>
        <strain evidence="4">BECK_BY19</strain>
        <strain evidence="3">BECK_BY8</strain>
    </source>
</reference>
<name>A0A451AHH4_9GAMM</name>
<evidence type="ECO:0000313" key="4">
    <source>
        <dbReference type="EMBL" id="VFK72413.1"/>
    </source>
</evidence>
<proteinExistence type="predicted"/>
<dbReference type="EMBL" id="CAADGD010000113">
    <property type="protein sequence ID" value="VFK72413.1"/>
    <property type="molecule type" value="Genomic_DNA"/>
</dbReference>
<dbReference type="InterPro" id="IPR018760">
    <property type="entry name" value="DUF2326"/>
</dbReference>
<feature type="coiled-coil region" evidence="1">
    <location>
        <begin position="353"/>
        <end position="380"/>
    </location>
</feature>
<evidence type="ECO:0000259" key="2">
    <source>
        <dbReference type="Pfam" id="PF10088"/>
    </source>
</evidence>
<dbReference type="AlphaFoldDB" id="A0A451AHH4"/>
<evidence type="ECO:0000256" key="1">
    <source>
        <dbReference type="SAM" id="Coils"/>
    </source>
</evidence>
<dbReference type="EMBL" id="CAADFZ010000063">
    <property type="protein sequence ID" value="VFK65465.1"/>
    <property type="molecule type" value="Genomic_DNA"/>
</dbReference>
<organism evidence="3">
    <name type="scientific">Candidatus Kentrum sp. UNK</name>
    <dbReference type="NCBI Taxonomy" id="2126344"/>
    <lineage>
        <taxon>Bacteria</taxon>
        <taxon>Pseudomonadati</taxon>
        <taxon>Pseudomonadota</taxon>
        <taxon>Gammaproteobacteria</taxon>
        <taxon>Candidatus Kentrum</taxon>
    </lineage>
</organism>
<protein>
    <submittedName>
        <fullName evidence="3">Uncharacterized protein YydD, contains DUF2326 domain</fullName>
    </submittedName>
</protein>
<feature type="domain" description="DUF2326" evidence="2">
    <location>
        <begin position="426"/>
        <end position="566"/>
    </location>
</feature>
<dbReference type="Pfam" id="PF10088">
    <property type="entry name" value="DUF2326"/>
    <property type="match status" value="1"/>
</dbReference>
<sequence>MKLVQLACDQPSFRTLRFRPEGVNLIIGDGSETTAEEGSSNGVGKTLALGLVHHCLGANTDPGLAAAVPDWMFRLDFSIGGDQHVIERSGDGKKLFLNAKQLDGVKKLRGWLDENGPFNLDENIERLSFRSLFARFARHYREDCSQPLRTKKEQEYDGLLRSFYLLGADCSLIVNKRRHKLELDKVKKAANNWKEDQILREIFRAGAKPEVRLKWLDQEILRIRSDLKEFEIAEDYRQIELLAGNLTKKLREVEKQQAIIDFQIDGIDKALVLQPDISRNDLLLLYEGLESIFRSETLAHFKAVETFHNGLSVNRKKRLEGDRLTLWAQREQIEQDRRLAAGERDRHLQSLQGKRALDEYASLARNLAAMEEERERLREFLTFSDKIQEREQEIKEQMIQEDREAANYTHGEPLEFADGWFRELVELLYPGQASGIVLENNTGISQKRYDLTVQIEGDDSDGINDARIVCFDWILMMRGANHSMDFLWHDNRLFADMDPRPRAAWFSNIMQSIDGTGKQYIATINTENYESMSAFLSESETKKLNDVTLLTLRGDRAEHKLLGIQFGKPES</sequence>
<accession>A0A451AHH4</accession>
<evidence type="ECO:0000313" key="3">
    <source>
        <dbReference type="EMBL" id="VFK65465.1"/>
    </source>
</evidence>
<keyword evidence="1" id="KW-0175">Coiled coil</keyword>
<gene>
    <name evidence="3" type="ORF">BECKUNK1418G_GA0071005_106315</name>
    <name evidence="4" type="ORF">BECKUNK1418H_GA0071006_11139</name>
</gene>